<feature type="region of interest" description="Disordered" evidence="1">
    <location>
        <begin position="87"/>
        <end position="116"/>
    </location>
</feature>
<comment type="caution">
    <text evidence="2">The sequence shown here is derived from an EMBL/GenBank/DDBJ whole genome shotgun (WGS) entry which is preliminary data.</text>
</comment>
<accession>A0A8H9I4P1</accession>
<evidence type="ECO:0000313" key="3">
    <source>
        <dbReference type="Proteomes" id="UP000610124"/>
    </source>
</evidence>
<sequence>MQVVVGPETVQVPCARAGTDNATGARAAAPNTPAATASTRPRRPAAGRPMAPDSENVTLNSKRRKKDSARFRLAPLSITQTEVRALTGLTHRRFTPTGLRTTPSPASEPERTTTVR</sequence>
<protein>
    <submittedName>
        <fullName evidence="2">Uncharacterized protein</fullName>
    </submittedName>
</protein>
<dbReference type="Proteomes" id="UP000610124">
    <property type="component" value="Unassembled WGS sequence"/>
</dbReference>
<feature type="compositionally biased region" description="Low complexity" evidence="1">
    <location>
        <begin position="17"/>
        <end position="39"/>
    </location>
</feature>
<evidence type="ECO:0000313" key="2">
    <source>
        <dbReference type="EMBL" id="GGV03027.1"/>
    </source>
</evidence>
<dbReference type="AlphaFoldDB" id="A0A8H9I4P1"/>
<gene>
    <name evidence="2" type="ORF">GCM10010502_67110</name>
</gene>
<proteinExistence type="predicted"/>
<reference evidence="2" key="1">
    <citation type="journal article" date="2014" name="Int. J. Syst. Evol. Microbiol.">
        <title>Complete genome sequence of Corynebacterium casei LMG S-19264T (=DSM 44701T), isolated from a smear-ripened cheese.</title>
        <authorList>
            <consortium name="US DOE Joint Genome Institute (JGI-PGF)"/>
            <person name="Walter F."/>
            <person name="Albersmeier A."/>
            <person name="Kalinowski J."/>
            <person name="Ruckert C."/>
        </authorList>
    </citation>
    <scope>NUCLEOTIDE SEQUENCE</scope>
    <source>
        <strain evidence="2">JCM 4434</strain>
    </source>
</reference>
<organism evidence="2 3">
    <name type="scientific">Kitasatospora aureofaciens</name>
    <name type="common">Streptomyces aureofaciens</name>
    <dbReference type="NCBI Taxonomy" id="1894"/>
    <lineage>
        <taxon>Bacteria</taxon>
        <taxon>Bacillati</taxon>
        <taxon>Actinomycetota</taxon>
        <taxon>Actinomycetes</taxon>
        <taxon>Kitasatosporales</taxon>
        <taxon>Streptomycetaceae</taxon>
        <taxon>Kitasatospora</taxon>
    </lineage>
</organism>
<name>A0A8H9I4P1_KITAU</name>
<feature type="region of interest" description="Disordered" evidence="1">
    <location>
        <begin position="17"/>
        <end position="67"/>
    </location>
</feature>
<evidence type="ECO:0000256" key="1">
    <source>
        <dbReference type="SAM" id="MobiDB-lite"/>
    </source>
</evidence>
<reference evidence="2" key="2">
    <citation type="submission" date="2020-09" db="EMBL/GenBank/DDBJ databases">
        <authorList>
            <person name="Sun Q."/>
            <person name="Ohkuma M."/>
        </authorList>
    </citation>
    <scope>NUCLEOTIDE SEQUENCE</scope>
    <source>
        <strain evidence="2">JCM 4434</strain>
    </source>
</reference>
<dbReference type="EMBL" id="BMUB01000029">
    <property type="protein sequence ID" value="GGV03027.1"/>
    <property type="molecule type" value="Genomic_DNA"/>
</dbReference>